<evidence type="ECO:0000313" key="3">
    <source>
        <dbReference type="Proteomes" id="UP000677913"/>
    </source>
</evidence>
<keyword evidence="1" id="KW-1133">Transmembrane helix</keyword>
<feature type="transmembrane region" description="Helical" evidence="1">
    <location>
        <begin position="45"/>
        <end position="71"/>
    </location>
</feature>
<evidence type="ECO:0008006" key="4">
    <source>
        <dbReference type="Google" id="ProtNLM"/>
    </source>
</evidence>
<dbReference type="RefSeq" id="WP_211465029.1">
    <property type="nucleotide sequence ID" value="NZ_JAGSXH010000010.1"/>
</dbReference>
<comment type="caution">
    <text evidence="2">The sequence shown here is derived from an EMBL/GenBank/DDBJ whole genome shotgun (WGS) entry which is preliminary data.</text>
</comment>
<keyword evidence="1" id="KW-0812">Transmembrane</keyword>
<organism evidence="2 3">
    <name type="scientific">Actinocrinis puniceicyclus</name>
    <dbReference type="NCBI Taxonomy" id="977794"/>
    <lineage>
        <taxon>Bacteria</taxon>
        <taxon>Bacillati</taxon>
        <taxon>Actinomycetota</taxon>
        <taxon>Actinomycetes</taxon>
        <taxon>Catenulisporales</taxon>
        <taxon>Actinospicaceae</taxon>
        <taxon>Actinocrinis</taxon>
    </lineage>
</organism>
<name>A0A8J8BBT0_9ACTN</name>
<feature type="transmembrane region" description="Helical" evidence="1">
    <location>
        <begin position="12"/>
        <end position="33"/>
    </location>
</feature>
<protein>
    <recommendedName>
        <fullName evidence="4">Ferredoxin-NADPH reductase</fullName>
    </recommendedName>
</protein>
<keyword evidence="3" id="KW-1185">Reference proteome</keyword>
<keyword evidence="1" id="KW-0472">Membrane</keyword>
<dbReference type="PROSITE" id="PS51257">
    <property type="entry name" value="PROKAR_LIPOPROTEIN"/>
    <property type="match status" value="1"/>
</dbReference>
<proteinExistence type="predicted"/>
<evidence type="ECO:0000313" key="2">
    <source>
        <dbReference type="EMBL" id="MBS2962406.1"/>
    </source>
</evidence>
<dbReference type="EMBL" id="JAGSXH010000010">
    <property type="protein sequence ID" value="MBS2962406.1"/>
    <property type="molecule type" value="Genomic_DNA"/>
</dbReference>
<evidence type="ECO:0000256" key="1">
    <source>
        <dbReference type="SAM" id="Phobius"/>
    </source>
</evidence>
<dbReference type="AlphaFoldDB" id="A0A8J8BBT0"/>
<reference evidence="2" key="1">
    <citation type="submission" date="2021-04" db="EMBL/GenBank/DDBJ databases">
        <title>Genome based classification of Actinospica acidithermotolerans sp. nov., an actinobacterium isolated from an Indonesian hot spring.</title>
        <authorList>
            <person name="Kusuma A.B."/>
            <person name="Putra K.E."/>
            <person name="Nafisah S."/>
            <person name="Loh J."/>
            <person name="Nouioui I."/>
            <person name="Goodfellow M."/>
        </authorList>
    </citation>
    <scope>NUCLEOTIDE SEQUENCE</scope>
    <source>
        <strain evidence="2">DSM 45618</strain>
    </source>
</reference>
<feature type="transmembrane region" description="Helical" evidence="1">
    <location>
        <begin position="120"/>
        <end position="145"/>
    </location>
</feature>
<feature type="transmembrane region" description="Helical" evidence="1">
    <location>
        <begin position="190"/>
        <end position="211"/>
    </location>
</feature>
<sequence>MRIKYETLGTAFDMLYVALMTNLLLVVSCLPLAAGLVVTDPARSWPLLALVAPLCAPGVCAAFAVLSAFSGGGDNAVVRTFVAAWRASLRRATALGALATAALVVLGVDAHAAWGHPVGAAVIPVLVTAMALIASTSLLTLVVIAERPAVRLRDALRACLYLALRRWYLTVFSLAVLALLEALVASRPAIAFGLAAAPLLYVVWANSHFTLREALGPNPG</sequence>
<dbReference type="Proteomes" id="UP000677913">
    <property type="component" value="Unassembled WGS sequence"/>
</dbReference>
<gene>
    <name evidence="2" type="ORF">KGA66_05070</name>
</gene>
<feature type="transmembrane region" description="Helical" evidence="1">
    <location>
        <begin position="166"/>
        <end position="184"/>
    </location>
</feature>
<accession>A0A8J8BBT0</accession>
<feature type="transmembrane region" description="Helical" evidence="1">
    <location>
        <begin position="92"/>
        <end position="114"/>
    </location>
</feature>